<feature type="domain" description="DUF220" evidence="2">
    <location>
        <begin position="393"/>
        <end position="440"/>
    </location>
</feature>
<proteinExistence type="predicted"/>
<evidence type="ECO:0000313" key="4">
    <source>
        <dbReference type="Proteomes" id="UP000836841"/>
    </source>
</evidence>
<dbReference type="InterPro" id="IPR003863">
    <property type="entry name" value="DUF220"/>
</dbReference>
<dbReference type="AlphaFoldDB" id="A0AAU9R934"/>
<protein>
    <recommendedName>
        <fullName evidence="2">DUF220 domain-containing protein</fullName>
    </recommendedName>
</protein>
<feature type="domain" description="DUF220" evidence="2">
    <location>
        <begin position="126"/>
        <end position="195"/>
    </location>
</feature>
<accession>A0AAU9R934</accession>
<reference evidence="3 4" key="1">
    <citation type="submission" date="2022-03" db="EMBL/GenBank/DDBJ databases">
        <authorList>
            <person name="Nunn A."/>
            <person name="Chopra R."/>
            <person name="Nunn A."/>
            <person name="Contreras Garrido A."/>
        </authorList>
    </citation>
    <scope>NUCLEOTIDE SEQUENCE [LARGE SCALE GENOMIC DNA]</scope>
</reference>
<feature type="region of interest" description="Disordered" evidence="1">
    <location>
        <begin position="276"/>
        <end position="295"/>
    </location>
</feature>
<evidence type="ECO:0000313" key="3">
    <source>
        <dbReference type="EMBL" id="CAH2033733.1"/>
    </source>
</evidence>
<evidence type="ECO:0000256" key="1">
    <source>
        <dbReference type="SAM" id="MobiDB-lite"/>
    </source>
</evidence>
<organism evidence="3 4">
    <name type="scientific">Thlaspi arvense</name>
    <name type="common">Field penny-cress</name>
    <dbReference type="NCBI Taxonomy" id="13288"/>
    <lineage>
        <taxon>Eukaryota</taxon>
        <taxon>Viridiplantae</taxon>
        <taxon>Streptophyta</taxon>
        <taxon>Embryophyta</taxon>
        <taxon>Tracheophyta</taxon>
        <taxon>Spermatophyta</taxon>
        <taxon>Magnoliopsida</taxon>
        <taxon>eudicotyledons</taxon>
        <taxon>Gunneridae</taxon>
        <taxon>Pentapetalae</taxon>
        <taxon>rosids</taxon>
        <taxon>malvids</taxon>
        <taxon>Brassicales</taxon>
        <taxon>Brassicaceae</taxon>
        <taxon>Thlaspideae</taxon>
        <taxon>Thlaspi</taxon>
    </lineage>
</organism>
<dbReference type="PANTHER" id="PTHR31385">
    <property type="entry name" value="PUTATIVE (DUF220)-RELATED"/>
    <property type="match status" value="1"/>
</dbReference>
<evidence type="ECO:0000259" key="2">
    <source>
        <dbReference type="Pfam" id="PF02713"/>
    </source>
</evidence>
<sequence>MGVFPGLDSWINLNTQQPRKAESDGSANAVSNKVQPIDPKYYDKDEVTTKKGLYHMNIEMTVGYPPEALYEMFANPNNEDYFRRVKDGRPLLKSKSRKVLKKDGPREIVELDKAVAWNFFWWSAPYPIQLIADENQKDLTGKYRKKEMMFMKVFEGSWKIEPLYVDQGRLCKSREPKSRQEYKNCSSGLGKIGTKVTMEQRFEPSSLLNLPPISWYIRETTIKTTKTLLEDFQSNDSSNRNIYKIRSSFVLVQKEMNVFPGFGSWINQNMEQPLKAESKKSENVKPKDREEMDKQGKLWRDAEKTHPWYDAPTKVKVTTKKGLCHMNIELTLGLPPKATYELFTNPNNLPLFSDKSWRQLLKNKSRKVLTEDGPRQIIKSEKAVAWNFLGFSRALPISLIADENKKDLTAKYKKEKMMYMKVFEGNWKVEPIYVDQERLSICFS</sequence>
<dbReference type="Proteomes" id="UP000836841">
    <property type="component" value="Chromosome 1"/>
</dbReference>
<name>A0AAU9R934_THLAR</name>
<gene>
    <name evidence="3" type="ORF">TAV2_LOCUS2365</name>
</gene>
<dbReference type="Pfam" id="PF02713">
    <property type="entry name" value="DUF220"/>
    <property type="match status" value="2"/>
</dbReference>
<dbReference type="EMBL" id="OU466857">
    <property type="protein sequence ID" value="CAH2033733.1"/>
    <property type="molecule type" value="Genomic_DNA"/>
</dbReference>
<dbReference type="PANTHER" id="PTHR31385:SF6">
    <property type="entry name" value="DUF220 DOMAIN-CONTAINING PROTEIN-RELATED"/>
    <property type="match status" value="1"/>
</dbReference>
<keyword evidence="4" id="KW-1185">Reference proteome</keyword>